<evidence type="ECO:0000313" key="4">
    <source>
        <dbReference type="Proteomes" id="UP000006038"/>
    </source>
</evidence>
<organism evidence="3">
    <name type="scientific">Oryza brachyantha</name>
    <name type="common">malo sina</name>
    <dbReference type="NCBI Taxonomy" id="4533"/>
    <lineage>
        <taxon>Eukaryota</taxon>
        <taxon>Viridiplantae</taxon>
        <taxon>Streptophyta</taxon>
        <taxon>Embryophyta</taxon>
        <taxon>Tracheophyta</taxon>
        <taxon>Spermatophyta</taxon>
        <taxon>Magnoliopsida</taxon>
        <taxon>Liliopsida</taxon>
        <taxon>Poales</taxon>
        <taxon>Poaceae</taxon>
        <taxon>BOP clade</taxon>
        <taxon>Oryzoideae</taxon>
        <taxon>Oryzeae</taxon>
        <taxon>Oryzinae</taxon>
        <taxon>Oryza</taxon>
    </lineage>
</organism>
<dbReference type="CDD" id="cd01958">
    <property type="entry name" value="HPS_like"/>
    <property type="match status" value="1"/>
</dbReference>
<dbReference type="InterPro" id="IPR027923">
    <property type="entry name" value="Hydrophob_seed_dom"/>
</dbReference>
<evidence type="ECO:0000259" key="2">
    <source>
        <dbReference type="SMART" id="SM00499"/>
    </source>
</evidence>
<dbReference type="InterPro" id="IPR016140">
    <property type="entry name" value="Bifunc_inhib/LTP/seed_store"/>
</dbReference>
<reference evidence="3" key="1">
    <citation type="journal article" date="2013" name="Nat. Commun.">
        <title>Whole-genome sequencing of Oryza brachyantha reveals mechanisms underlying Oryza genome evolution.</title>
        <authorList>
            <person name="Chen J."/>
            <person name="Huang Q."/>
            <person name="Gao D."/>
            <person name="Wang J."/>
            <person name="Lang Y."/>
            <person name="Liu T."/>
            <person name="Li B."/>
            <person name="Bai Z."/>
            <person name="Luis Goicoechea J."/>
            <person name="Liang C."/>
            <person name="Chen C."/>
            <person name="Zhang W."/>
            <person name="Sun S."/>
            <person name="Liao Y."/>
            <person name="Zhang X."/>
            <person name="Yang L."/>
            <person name="Song C."/>
            <person name="Wang M."/>
            <person name="Shi J."/>
            <person name="Liu G."/>
            <person name="Liu J."/>
            <person name="Zhou H."/>
            <person name="Zhou W."/>
            <person name="Yu Q."/>
            <person name="An N."/>
            <person name="Chen Y."/>
            <person name="Cai Q."/>
            <person name="Wang B."/>
            <person name="Liu B."/>
            <person name="Min J."/>
            <person name="Huang Y."/>
            <person name="Wu H."/>
            <person name="Li Z."/>
            <person name="Zhang Y."/>
            <person name="Yin Y."/>
            <person name="Song W."/>
            <person name="Jiang J."/>
            <person name="Jackson S.A."/>
            <person name="Wing R.A."/>
            <person name="Wang J."/>
            <person name="Chen M."/>
        </authorList>
    </citation>
    <scope>NUCLEOTIDE SEQUENCE [LARGE SCALE GENOMIC DNA]</scope>
    <source>
        <strain evidence="3">cv. IRGC 101232</strain>
    </source>
</reference>
<dbReference type="eggNOG" id="ENOG502S1CU">
    <property type="taxonomic scope" value="Eukaryota"/>
</dbReference>
<dbReference type="InterPro" id="IPR051636">
    <property type="entry name" value="Plant_LTP/defense-related"/>
</dbReference>
<reference evidence="3" key="2">
    <citation type="submission" date="2013-04" db="UniProtKB">
        <authorList>
            <consortium name="EnsemblPlants"/>
        </authorList>
    </citation>
    <scope>IDENTIFICATION</scope>
</reference>
<accession>J3M1Y7</accession>
<dbReference type="SUPFAM" id="SSF47699">
    <property type="entry name" value="Bifunctional inhibitor/lipid-transfer protein/seed storage 2S albumin"/>
    <property type="match status" value="1"/>
</dbReference>
<dbReference type="Proteomes" id="UP000006038">
    <property type="component" value="Chromosome 4"/>
</dbReference>
<dbReference type="OMA" id="SACKTDI"/>
<keyword evidence="4" id="KW-1185">Reference proteome</keyword>
<protein>
    <recommendedName>
        <fullName evidence="2">Bifunctional inhibitor/plant lipid transfer protein/seed storage helical domain-containing protein</fullName>
    </recommendedName>
</protein>
<evidence type="ECO:0000256" key="1">
    <source>
        <dbReference type="SAM" id="Phobius"/>
    </source>
</evidence>
<evidence type="ECO:0000313" key="3">
    <source>
        <dbReference type="EnsemblPlants" id="OB04G34120.1"/>
    </source>
</evidence>
<feature type="transmembrane region" description="Helical" evidence="1">
    <location>
        <begin position="44"/>
        <end position="64"/>
    </location>
</feature>
<name>J3M1Y7_ORYBR</name>
<proteinExistence type="predicted"/>
<dbReference type="Gene3D" id="1.10.110.10">
    <property type="entry name" value="Plant lipid-transfer and hydrophobic proteins"/>
    <property type="match status" value="1"/>
</dbReference>
<dbReference type="EnsemblPlants" id="OB04G34120.1">
    <property type="protein sequence ID" value="OB04G34120.1"/>
    <property type="gene ID" value="OB04G34120"/>
</dbReference>
<dbReference type="InterPro" id="IPR036312">
    <property type="entry name" value="Bifun_inhib/LTP/seed_sf"/>
</dbReference>
<feature type="domain" description="Bifunctional inhibitor/plant lipid transfer protein/seed storage helical" evidence="2">
    <location>
        <begin position="82"/>
        <end position="163"/>
    </location>
</feature>
<dbReference type="SMART" id="SM00499">
    <property type="entry name" value="AAI"/>
    <property type="match status" value="1"/>
</dbReference>
<dbReference type="AlphaFoldDB" id="J3M1Y7"/>
<dbReference type="HOGENOM" id="CLU_055715_4_0_1"/>
<dbReference type="Gramene" id="OB04G34120.1">
    <property type="protein sequence ID" value="OB04G34120.1"/>
    <property type="gene ID" value="OB04G34120"/>
</dbReference>
<dbReference type="Pfam" id="PF14547">
    <property type="entry name" value="Hydrophob_seed"/>
    <property type="match status" value="1"/>
</dbReference>
<keyword evidence="1" id="KW-1133">Transmembrane helix</keyword>
<dbReference type="PANTHER" id="PTHR31731">
    <property type="match status" value="1"/>
</dbReference>
<keyword evidence="1" id="KW-0812">Transmembrane</keyword>
<keyword evidence="1" id="KW-0472">Membrane</keyword>
<sequence length="164" mass="16890">MQSCTIVHIDGEPSPQQYKNVRGEHGPGMAQARVIMASRRDTTAALAIAIMLAAASTLSVAAAAGEPRRGLWGKDMPVNPFCPWDAVKFGACAGVLGVVDAQAGAHLGSKCCALVDGLAAAEAAACFCTTIKESVLGIPTEWTVGVSVLASTCKKELPDSFKCV</sequence>
<dbReference type="STRING" id="4533.J3M1Y7"/>